<gene>
    <name evidence="2" type="primary">LOC129391435</name>
</gene>
<evidence type="ECO:0000313" key="1">
    <source>
        <dbReference type="Proteomes" id="UP000248484"/>
    </source>
</evidence>
<organism evidence="1 2">
    <name type="scientific">Physeter macrocephalus</name>
    <name type="common">Sperm whale</name>
    <name type="synonym">Physeter catodon</name>
    <dbReference type="NCBI Taxonomy" id="9755"/>
    <lineage>
        <taxon>Eukaryota</taxon>
        <taxon>Metazoa</taxon>
        <taxon>Chordata</taxon>
        <taxon>Craniata</taxon>
        <taxon>Vertebrata</taxon>
        <taxon>Euteleostomi</taxon>
        <taxon>Mammalia</taxon>
        <taxon>Eutheria</taxon>
        <taxon>Laurasiatheria</taxon>
        <taxon>Artiodactyla</taxon>
        <taxon>Whippomorpha</taxon>
        <taxon>Cetacea</taxon>
        <taxon>Odontoceti</taxon>
        <taxon>Physeteridae</taxon>
        <taxon>Physeter</taxon>
    </lineage>
</organism>
<reference evidence="2" key="1">
    <citation type="submission" date="2025-08" db="UniProtKB">
        <authorList>
            <consortium name="RefSeq"/>
        </authorList>
    </citation>
    <scope>IDENTIFICATION</scope>
    <source>
        <tissue evidence="2">Muscle</tissue>
    </source>
</reference>
<dbReference type="RefSeq" id="XP_054935161.1">
    <property type="nucleotide sequence ID" value="XM_055079186.1"/>
</dbReference>
<dbReference type="GeneID" id="129391435"/>
<dbReference type="InterPro" id="IPR039938">
    <property type="entry name" value="Sp4-like"/>
</dbReference>
<dbReference type="Proteomes" id="UP000248484">
    <property type="component" value="Chromosome 17"/>
</dbReference>
<keyword evidence="1" id="KW-1185">Reference proteome</keyword>
<dbReference type="KEGG" id="pcad:129391435"/>
<protein>
    <submittedName>
        <fullName evidence="2">LOW QUALITY PROTEIN: zinc finger protein 781</fullName>
    </submittedName>
</protein>
<evidence type="ECO:0000313" key="2">
    <source>
        <dbReference type="RefSeq" id="XP_054935161.1"/>
    </source>
</evidence>
<name>A0A9W2W7F6_PHYMC</name>
<dbReference type="PANTHER" id="PTHR14947:SF24">
    <property type="entry name" value="ZINC FINGER PROTEIN 781-RELATED"/>
    <property type="match status" value="1"/>
</dbReference>
<accession>A0A9W2W7F6</accession>
<dbReference type="PANTHER" id="PTHR14947">
    <property type="entry name" value="ZINC FINGER PROTEIN"/>
    <property type="match status" value="1"/>
</dbReference>
<sequence length="266" mass="30066">MHAVKLRSQSAVVPQFHHFTELLLVWKTLCHLHNTGEHTLEKNLTAVMTVGRLLAKAQTSGITGEFILDRNLTDVVSVAKPLTTSHTSQHIRECIQERNLTNVECGKACAERSSLTDIRESIPDRNRTDVLSMAKPLQCAHILLNMRQSILERNHTDVMSVASILHSIQILWHTRGFIQEKNLILNVINVIRLLSNSHNFEVMRELTLERNFTNGMSVAKPLQDIHILLNIKQSTLEKNLTNVIRVANLLNLQASPGISKYILKTT</sequence>
<dbReference type="OrthoDB" id="9794904at2759"/>
<proteinExistence type="predicted"/>
<dbReference type="AlphaFoldDB" id="A0A9W2W7F6"/>